<gene>
    <name evidence="1" type="ORF">OSTQU699_LOCUS10581</name>
</gene>
<comment type="caution">
    <text evidence="1">The sequence shown here is derived from an EMBL/GenBank/DDBJ whole genome shotgun (WGS) entry which is preliminary data.</text>
</comment>
<keyword evidence="2" id="KW-1185">Reference proteome</keyword>
<name>A0A8S1JIV0_9CHLO</name>
<reference evidence="1" key="1">
    <citation type="submission" date="2020-12" db="EMBL/GenBank/DDBJ databases">
        <authorList>
            <person name="Iha C."/>
        </authorList>
    </citation>
    <scope>NUCLEOTIDE SEQUENCE</scope>
</reference>
<sequence length="118" mass="13179">MPRFDDSSHLMRLAPKHTKRACGHAKPRVFGKDLRVRLTLPAEILSANAMPWDNNGCRDGARLPSCAWFCGLVLLFVGGKHLELLVVSQVLWKSQIGRSLDPIFAKGLLRMCIRQAPC</sequence>
<evidence type="ECO:0000313" key="1">
    <source>
        <dbReference type="EMBL" id="CAD7705226.1"/>
    </source>
</evidence>
<accession>A0A8S1JIV0</accession>
<protein>
    <submittedName>
        <fullName evidence="1">Uncharacterized protein</fullName>
    </submittedName>
</protein>
<dbReference type="EMBL" id="CAJHUC010003057">
    <property type="protein sequence ID" value="CAD7705226.1"/>
    <property type="molecule type" value="Genomic_DNA"/>
</dbReference>
<proteinExistence type="predicted"/>
<dbReference type="Proteomes" id="UP000708148">
    <property type="component" value="Unassembled WGS sequence"/>
</dbReference>
<organism evidence="1 2">
    <name type="scientific">Ostreobium quekettii</name>
    <dbReference type="NCBI Taxonomy" id="121088"/>
    <lineage>
        <taxon>Eukaryota</taxon>
        <taxon>Viridiplantae</taxon>
        <taxon>Chlorophyta</taxon>
        <taxon>core chlorophytes</taxon>
        <taxon>Ulvophyceae</taxon>
        <taxon>TCBD clade</taxon>
        <taxon>Bryopsidales</taxon>
        <taxon>Ostreobineae</taxon>
        <taxon>Ostreobiaceae</taxon>
        <taxon>Ostreobium</taxon>
    </lineage>
</organism>
<dbReference type="AlphaFoldDB" id="A0A8S1JIV0"/>
<evidence type="ECO:0000313" key="2">
    <source>
        <dbReference type="Proteomes" id="UP000708148"/>
    </source>
</evidence>